<comment type="caution">
    <text evidence="2">The sequence shown here is derived from an EMBL/GenBank/DDBJ whole genome shotgun (WGS) entry which is preliminary data.</text>
</comment>
<accession>A0ABP7CWZ2</accession>
<dbReference type="Proteomes" id="UP001500902">
    <property type="component" value="Unassembled WGS sequence"/>
</dbReference>
<evidence type="ECO:0000313" key="3">
    <source>
        <dbReference type="Proteomes" id="UP001500902"/>
    </source>
</evidence>
<dbReference type="Pfam" id="PF01966">
    <property type="entry name" value="HD"/>
    <property type="match status" value="1"/>
</dbReference>
<dbReference type="CDD" id="cd00077">
    <property type="entry name" value="HDc"/>
    <property type="match status" value="1"/>
</dbReference>
<gene>
    <name evidence="2" type="ORF">GCM10022224_071430</name>
</gene>
<reference evidence="3" key="1">
    <citation type="journal article" date="2019" name="Int. J. Syst. Evol. Microbiol.">
        <title>The Global Catalogue of Microorganisms (GCM) 10K type strain sequencing project: providing services to taxonomists for standard genome sequencing and annotation.</title>
        <authorList>
            <consortium name="The Broad Institute Genomics Platform"/>
            <consortium name="The Broad Institute Genome Sequencing Center for Infectious Disease"/>
            <person name="Wu L."/>
            <person name="Ma J."/>
        </authorList>
    </citation>
    <scope>NUCLEOTIDE SEQUENCE [LARGE SCALE GENOMIC DNA]</scope>
    <source>
        <strain evidence="3">JCM 16904</strain>
    </source>
</reference>
<name>A0ABP7CWZ2_9ACTN</name>
<organism evidence="2 3">
    <name type="scientific">Nonomuraea antimicrobica</name>
    <dbReference type="NCBI Taxonomy" id="561173"/>
    <lineage>
        <taxon>Bacteria</taxon>
        <taxon>Bacillati</taxon>
        <taxon>Actinomycetota</taxon>
        <taxon>Actinomycetes</taxon>
        <taxon>Streptosporangiales</taxon>
        <taxon>Streptosporangiaceae</taxon>
        <taxon>Nonomuraea</taxon>
    </lineage>
</organism>
<protein>
    <submittedName>
        <fullName evidence="2">HDIG domain-containing protein</fullName>
    </submittedName>
</protein>
<dbReference type="Gene3D" id="1.10.3210.10">
    <property type="entry name" value="Hypothetical protein af1432"/>
    <property type="match status" value="1"/>
</dbReference>
<feature type="domain" description="HD" evidence="1">
    <location>
        <begin position="31"/>
        <end position="139"/>
    </location>
</feature>
<sequence>MPRMSIVRHMGHIEWAYGLAKDLLETALPRRWAHTQGVASQAETLGRILGADADTLVAACLVHDIGYAPDLVDTGMHQLDGARYLRDVAGADEQLCRLVAHHSCADNEARQRDLLDVLVKEFDQGRPELARALTYCDMTTGPDGRLLDVHDRLAEIHARYGPEHVVSRSINDATPCIVSSVRAVEAALSDVREADAG</sequence>
<evidence type="ECO:0000259" key="1">
    <source>
        <dbReference type="PROSITE" id="PS51831"/>
    </source>
</evidence>
<dbReference type="SUPFAM" id="SSF109604">
    <property type="entry name" value="HD-domain/PDEase-like"/>
    <property type="match status" value="1"/>
</dbReference>
<proteinExistence type="predicted"/>
<dbReference type="EMBL" id="BAAAZP010000145">
    <property type="protein sequence ID" value="GAA3695479.1"/>
    <property type="molecule type" value="Genomic_DNA"/>
</dbReference>
<dbReference type="InterPro" id="IPR006674">
    <property type="entry name" value="HD_domain"/>
</dbReference>
<keyword evidence="3" id="KW-1185">Reference proteome</keyword>
<dbReference type="PROSITE" id="PS51831">
    <property type="entry name" value="HD"/>
    <property type="match status" value="1"/>
</dbReference>
<dbReference type="InterPro" id="IPR003607">
    <property type="entry name" value="HD/PDEase_dom"/>
</dbReference>
<evidence type="ECO:0000313" key="2">
    <source>
        <dbReference type="EMBL" id="GAA3695479.1"/>
    </source>
</evidence>